<proteinExistence type="predicted"/>
<protein>
    <submittedName>
        <fullName evidence="1">Uncharacterized protein</fullName>
    </submittedName>
</protein>
<sequence length="145" mass="16567">METLDEKEEAHVMAEDSDGYYALCRLIVATYGYVEEEDCFVSDSGPRLHNLIFDGDTEEFPVIRWSEDFSLIIPHEVELGSITVLNENGEKVLGLDSESSDGKYFSELPVGTYYVAVEIDRKGDYIEARDEYTYSVEQYAFCLKK</sequence>
<accession>A0A9D2L7K4</accession>
<evidence type="ECO:0000313" key="1">
    <source>
        <dbReference type="EMBL" id="HJB07487.1"/>
    </source>
</evidence>
<reference evidence="1" key="1">
    <citation type="journal article" date="2021" name="PeerJ">
        <title>Extensive microbial diversity within the chicken gut microbiome revealed by metagenomics and culture.</title>
        <authorList>
            <person name="Gilroy R."/>
            <person name="Ravi A."/>
            <person name="Getino M."/>
            <person name="Pursley I."/>
            <person name="Horton D.L."/>
            <person name="Alikhan N.F."/>
            <person name="Baker D."/>
            <person name="Gharbi K."/>
            <person name="Hall N."/>
            <person name="Watson M."/>
            <person name="Adriaenssens E.M."/>
            <person name="Foster-Nyarko E."/>
            <person name="Jarju S."/>
            <person name="Secka A."/>
            <person name="Antonio M."/>
            <person name="Oren A."/>
            <person name="Chaudhuri R.R."/>
            <person name="La Ragione R."/>
            <person name="Hildebrand F."/>
            <person name="Pallen M.J."/>
        </authorList>
    </citation>
    <scope>NUCLEOTIDE SEQUENCE</scope>
    <source>
        <strain evidence="1">CHK188-4685</strain>
    </source>
</reference>
<evidence type="ECO:0000313" key="2">
    <source>
        <dbReference type="Proteomes" id="UP000886804"/>
    </source>
</evidence>
<name>A0A9D2L7K4_9FIRM</name>
<dbReference type="Proteomes" id="UP000886804">
    <property type="component" value="Unassembled WGS sequence"/>
</dbReference>
<comment type="caution">
    <text evidence="1">The sequence shown here is derived from an EMBL/GenBank/DDBJ whole genome shotgun (WGS) entry which is preliminary data.</text>
</comment>
<dbReference type="EMBL" id="DWYS01000076">
    <property type="protein sequence ID" value="HJB07487.1"/>
    <property type="molecule type" value="Genomic_DNA"/>
</dbReference>
<organism evidence="1 2">
    <name type="scientific">Candidatus Enterocloster faecavium</name>
    <dbReference type="NCBI Taxonomy" id="2838560"/>
    <lineage>
        <taxon>Bacteria</taxon>
        <taxon>Bacillati</taxon>
        <taxon>Bacillota</taxon>
        <taxon>Clostridia</taxon>
        <taxon>Lachnospirales</taxon>
        <taxon>Lachnospiraceae</taxon>
        <taxon>Enterocloster</taxon>
    </lineage>
</organism>
<gene>
    <name evidence="1" type="ORF">H9716_06415</name>
</gene>
<reference evidence="1" key="2">
    <citation type="submission" date="2021-04" db="EMBL/GenBank/DDBJ databases">
        <authorList>
            <person name="Gilroy R."/>
        </authorList>
    </citation>
    <scope>NUCLEOTIDE SEQUENCE</scope>
    <source>
        <strain evidence="1">CHK188-4685</strain>
    </source>
</reference>
<dbReference type="AlphaFoldDB" id="A0A9D2L7K4"/>